<evidence type="ECO:0000313" key="1">
    <source>
        <dbReference type="EMBL" id="KAI5664735.1"/>
    </source>
</evidence>
<dbReference type="EMBL" id="CM044705">
    <property type="protein sequence ID" value="KAI5664735.1"/>
    <property type="molecule type" value="Genomic_DNA"/>
</dbReference>
<comment type="caution">
    <text evidence="1">The sequence shown here is derived from an EMBL/GenBank/DDBJ whole genome shotgun (WGS) entry which is preliminary data.</text>
</comment>
<dbReference type="Proteomes" id="UP001060085">
    <property type="component" value="Linkage Group LG05"/>
</dbReference>
<proteinExistence type="predicted"/>
<gene>
    <name evidence="1" type="ORF">M9H77_24058</name>
</gene>
<reference evidence="2" key="1">
    <citation type="journal article" date="2023" name="Nat. Plants">
        <title>Single-cell RNA sequencing provides a high-resolution roadmap for understanding the multicellular compartmentation of specialized metabolism.</title>
        <authorList>
            <person name="Sun S."/>
            <person name="Shen X."/>
            <person name="Li Y."/>
            <person name="Li Y."/>
            <person name="Wang S."/>
            <person name="Li R."/>
            <person name="Zhang H."/>
            <person name="Shen G."/>
            <person name="Guo B."/>
            <person name="Wei J."/>
            <person name="Xu J."/>
            <person name="St-Pierre B."/>
            <person name="Chen S."/>
            <person name="Sun C."/>
        </authorList>
    </citation>
    <scope>NUCLEOTIDE SEQUENCE [LARGE SCALE GENOMIC DNA]</scope>
</reference>
<organism evidence="1 2">
    <name type="scientific">Catharanthus roseus</name>
    <name type="common">Madagascar periwinkle</name>
    <name type="synonym">Vinca rosea</name>
    <dbReference type="NCBI Taxonomy" id="4058"/>
    <lineage>
        <taxon>Eukaryota</taxon>
        <taxon>Viridiplantae</taxon>
        <taxon>Streptophyta</taxon>
        <taxon>Embryophyta</taxon>
        <taxon>Tracheophyta</taxon>
        <taxon>Spermatophyta</taxon>
        <taxon>Magnoliopsida</taxon>
        <taxon>eudicotyledons</taxon>
        <taxon>Gunneridae</taxon>
        <taxon>Pentapetalae</taxon>
        <taxon>asterids</taxon>
        <taxon>lamiids</taxon>
        <taxon>Gentianales</taxon>
        <taxon>Apocynaceae</taxon>
        <taxon>Rauvolfioideae</taxon>
        <taxon>Vinceae</taxon>
        <taxon>Catharanthinae</taxon>
        <taxon>Catharanthus</taxon>
    </lineage>
</organism>
<evidence type="ECO:0000313" key="2">
    <source>
        <dbReference type="Proteomes" id="UP001060085"/>
    </source>
</evidence>
<sequence length="271" mass="30295">MAAPPPLLLLLVIFSGFLLTGIHSHASSSSGGVKFSYLGQNGPSKWGSLDPHFSICSTGKSQSPVDIQKSKVVRDKKLKPLFRQYHVSNLTLVDNLVNIGVHFGENAGLMISDGKHYKLKQMHWHTPSEHTIDGHHYDAELHLVHMADDGTYAVVGIVYSVGKPDSVVRKIQKKLTKLASHDRGYGYQYEIPLGKISMKQLQKKTRKYYKYQGSLTTPPCTESVTWYLLGKVKSISEEQIQALKVPLGLGWKSNSRPVQPLNGRQIHLYKH</sequence>
<accession>A0ACC0AV22</accession>
<protein>
    <submittedName>
        <fullName evidence="1">Uncharacterized protein</fullName>
    </submittedName>
</protein>
<keyword evidence="2" id="KW-1185">Reference proteome</keyword>
<name>A0ACC0AV22_CATRO</name>